<dbReference type="AlphaFoldDB" id="A0A316DTW7"/>
<evidence type="ECO:0000256" key="1">
    <source>
        <dbReference type="ARBA" id="ARBA00022801"/>
    </source>
</evidence>
<feature type="signal peptide" evidence="2">
    <location>
        <begin position="1"/>
        <end position="20"/>
    </location>
</feature>
<name>A0A316DTW7_9FLAO</name>
<dbReference type="EMBL" id="QGGP01000001">
    <property type="protein sequence ID" value="PWK20872.1"/>
    <property type="molecule type" value="Genomic_DNA"/>
</dbReference>
<dbReference type="InterPro" id="IPR029018">
    <property type="entry name" value="Hex-like_dom2"/>
</dbReference>
<gene>
    <name evidence="3" type="ORF">LX78_00578</name>
</gene>
<sequence>MLFKKSLILIVFISVIVSCAENHPEAISPQIISILQEQVLTKGVFILDNESGLQFDTAFKVSAAFLKAFIQQGSNLVLKENNTIVFIKEERIKSDEGYVLNITPTQIEIKANKSINNNSKLRNYPRIQTRFWT</sequence>
<dbReference type="SUPFAM" id="SSF55545">
    <property type="entry name" value="beta-N-acetylhexosaminidase-like domain"/>
    <property type="match status" value="1"/>
</dbReference>
<comment type="caution">
    <text evidence="3">The sequence shown here is derived from an EMBL/GenBank/DDBJ whole genome shotgun (WGS) entry which is preliminary data.</text>
</comment>
<accession>A0A316DTW7</accession>
<dbReference type="RefSeq" id="WP_109681123.1">
    <property type="nucleotide sequence ID" value="NZ_QGGP01000001.1"/>
</dbReference>
<dbReference type="GO" id="GO:0005975">
    <property type="term" value="P:carbohydrate metabolic process"/>
    <property type="evidence" value="ECO:0007669"/>
    <property type="project" value="UniProtKB-ARBA"/>
</dbReference>
<dbReference type="Gene3D" id="3.30.379.10">
    <property type="entry name" value="Chitobiase/beta-hexosaminidase domain 2-like"/>
    <property type="match status" value="1"/>
</dbReference>
<dbReference type="Proteomes" id="UP000245430">
    <property type="component" value="Unassembled WGS sequence"/>
</dbReference>
<dbReference type="PROSITE" id="PS51257">
    <property type="entry name" value="PROKAR_LIPOPROTEIN"/>
    <property type="match status" value="1"/>
</dbReference>
<feature type="chain" id="PRO_5016385934" evidence="2">
    <location>
        <begin position="21"/>
        <end position="133"/>
    </location>
</feature>
<keyword evidence="4" id="KW-1185">Reference proteome</keyword>
<evidence type="ECO:0000313" key="4">
    <source>
        <dbReference type="Proteomes" id="UP000245430"/>
    </source>
</evidence>
<dbReference type="GO" id="GO:0016787">
    <property type="term" value="F:hydrolase activity"/>
    <property type="evidence" value="ECO:0007669"/>
    <property type="project" value="UniProtKB-KW"/>
</dbReference>
<reference evidence="3 4" key="1">
    <citation type="submission" date="2018-05" db="EMBL/GenBank/DDBJ databases">
        <title>Genomic Encyclopedia of Archaeal and Bacterial Type Strains, Phase II (KMG-II): from individual species to whole genera.</title>
        <authorList>
            <person name="Goeker M."/>
        </authorList>
    </citation>
    <scope>NUCLEOTIDE SEQUENCE [LARGE SCALE GENOMIC DNA]</scope>
    <source>
        <strain evidence="3 4">DSM 22637</strain>
    </source>
</reference>
<proteinExistence type="predicted"/>
<keyword evidence="2" id="KW-0732">Signal</keyword>
<dbReference type="OrthoDB" id="9763537at2"/>
<protein>
    <submittedName>
        <fullName evidence="3">Uncharacterized protein</fullName>
    </submittedName>
</protein>
<organism evidence="3 4">
    <name type="scientific">Xanthomarina spongicola</name>
    <dbReference type="NCBI Taxonomy" id="570520"/>
    <lineage>
        <taxon>Bacteria</taxon>
        <taxon>Pseudomonadati</taxon>
        <taxon>Bacteroidota</taxon>
        <taxon>Flavobacteriia</taxon>
        <taxon>Flavobacteriales</taxon>
        <taxon>Flavobacteriaceae</taxon>
        <taxon>Xanthomarina</taxon>
    </lineage>
</organism>
<evidence type="ECO:0000256" key="2">
    <source>
        <dbReference type="SAM" id="SignalP"/>
    </source>
</evidence>
<evidence type="ECO:0000313" key="3">
    <source>
        <dbReference type="EMBL" id="PWK20872.1"/>
    </source>
</evidence>
<keyword evidence="1" id="KW-0378">Hydrolase</keyword>